<sequence length="188" mass="19206">MPLASVSTMAHRMRRTILAGAATALALALTTACTPDPAPSPTPTGFASEEDAFAAAEATYRAYVDALNDVDFAQPMSFEPALAWTTGDANAADRKDFSASHAEGVTFEGSFKVASFTGVSYDEQNTTIRASTCLDVSGTDVLDSTGKSTVAPDRPPVIALNLAFTGSETPTALALSSATATDGGACSP</sequence>
<reference evidence="2 3" key="1">
    <citation type="submission" date="2019-06" db="EMBL/GenBank/DDBJ databases">
        <title>Sequencing the genomes of 1000 actinobacteria strains.</title>
        <authorList>
            <person name="Klenk H.-P."/>
        </authorList>
    </citation>
    <scope>NUCLEOTIDE SEQUENCE [LARGE SCALE GENOMIC DNA]</scope>
    <source>
        <strain evidence="2 3">DSM 20427</strain>
    </source>
</reference>
<accession>A0A4Y3UIC8</accession>
<comment type="caution">
    <text evidence="2">The sequence shown here is derived from an EMBL/GenBank/DDBJ whole genome shotgun (WGS) entry which is preliminary data.</text>
</comment>
<evidence type="ECO:0000256" key="1">
    <source>
        <dbReference type="SAM" id="SignalP"/>
    </source>
</evidence>
<evidence type="ECO:0008006" key="4">
    <source>
        <dbReference type="Google" id="ProtNLM"/>
    </source>
</evidence>
<proteinExistence type="predicted"/>
<keyword evidence="3" id="KW-1185">Reference proteome</keyword>
<organism evidence="2 3">
    <name type="scientific">Microbacterium lacticum</name>
    <dbReference type="NCBI Taxonomy" id="33885"/>
    <lineage>
        <taxon>Bacteria</taxon>
        <taxon>Bacillati</taxon>
        <taxon>Actinomycetota</taxon>
        <taxon>Actinomycetes</taxon>
        <taxon>Micrococcales</taxon>
        <taxon>Microbacteriaceae</taxon>
        <taxon>Microbacterium</taxon>
    </lineage>
</organism>
<evidence type="ECO:0000313" key="3">
    <source>
        <dbReference type="Proteomes" id="UP000319804"/>
    </source>
</evidence>
<protein>
    <recommendedName>
        <fullName evidence="4">LppA-like lipoprotein</fullName>
    </recommendedName>
</protein>
<feature type="signal peptide" evidence="1">
    <location>
        <begin position="1"/>
        <end position="21"/>
    </location>
</feature>
<name>A0A4Y3UIC8_9MICO</name>
<keyword evidence="1" id="KW-0732">Signal</keyword>
<evidence type="ECO:0000313" key="2">
    <source>
        <dbReference type="EMBL" id="TQN00149.1"/>
    </source>
</evidence>
<dbReference type="Proteomes" id="UP000319804">
    <property type="component" value="Unassembled WGS sequence"/>
</dbReference>
<dbReference type="EMBL" id="VFPS01000001">
    <property type="protein sequence ID" value="TQN00149.1"/>
    <property type="molecule type" value="Genomic_DNA"/>
</dbReference>
<gene>
    <name evidence="2" type="ORF">FHX68_0219</name>
</gene>
<feature type="chain" id="PRO_5030105458" description="LppA-like lipoprotein" evidence="1">
    <location>
        <begin position="22"/>
        <end position="188"/>
    </location>
</feature>
<dbReference type="AlphaFoldDB" id="A0A4Y3UIC8"/>